<gene>
    <name evidence="1" type="ORF">SFRICE_004981</name>
</gene>
<evidence type="ECO:0000313" key="1">
    <source>
        <dbReference type="EMBL" id="SOQ47143.1"/>
    </source>
</evidence>
<reference evidence="1" key="1">
    <citation type="submission" date="2016-07" db="EMBL/GenBank/DDBJ databases">
        <authorList>
            <person name="Bretaudeau A."/>
        </authorList>
    </citation>
    <scope>NUCLEOTIDE SEQUENCE</scope>
    <source>
        <strain evidence="1">Rice</strain>
        <tissue evidence="1">Whole body</tissue>
    </source>
</reference>
<sequence length="187" mass="20755">MGALTNIQVHIHTTPRPGTTICWPHRVAPCGNRTTHCAAAGCPATALTVQSSAHLYQSYLKQTSLNYSLVHQLATNKVPSKSVLPFQRLAETNKRTKNNCDFGACVELAEVSKFDQISHGEDLSIYHHACSMRVGDFKLVIRNYKPRFPDDVFLHRFSMVDAVAEQPATTQRSAVSIPAWSNSLYDL</sequence>
<protein>
    <submittedName>
        <fullName evidence="1">SFRICE_004981</fullName>
    </submittedName>
</protein>
<accession>A0A2H1W294</accession>
<dbReference type="AlphaFoldDB" id="A0A2H1W294"/>
<name>A0A2H1W294_SPOFR</name>
<dbReference type="EMBL" id="ODYU01005850">
    <property type="protein sequence ID" value="SOQ47143.1"/>
    <property type="molecule type" value="Genomic_DNA"/>
</dbReference>
<proteinExistence type="predicted"/>
<organism evidence="1">
    <name type="scientific">Spodoptera frugiperda</name>
    <name type="common">Fall armyworm</name>
    <dbReference type="NCBI Taxonomy" id="7108"/>
    <lineage>
        <taxon>Eukaryota</taxon>
        <taxon>Metazoa</taxon>
        <taxon>Ecdysozoa</taxon>
        <taxon>Arthropoda</taxon>
        <taxon>Hexapoda</taxon>
        <taxon>Insecta</taxon>
        <taxon>Pterygota</taxon>
        <taxon>Neoptera</taxon>
        <taxon>Endopterygota</taxon>
        <taxon>Lepidoptera</taxon>
        <taxon>Glossata</taxon>
        <taxon>Ditrysia</taxon>
        <taxon>Noctuoidea</taxon>
        <taxon>Noctuidae</taxon>
        <taxon>Amphipyrinae</taxon>
        <taxon>Spodoptera</taxon>
    </lineage>
</organism>